<keyword evidence="3" id="KW-1185">Reference proteome</keyword>
<keyword evidence="1" id="KW-0472">Membrane</keyword>
<keyword evidence="1" id="KW-1133">Transmembrane helix</keyword>
<dbReference type="EMBL" id="JAHRIO010034835">
    <property type="protein sequence ID" value="MEQ2169979.1"/>
    <property type="molecule type" value="Genomic_DNA"/>
</dbReference>
<dbReference type="PANTHER" id="PTHR13252">
    <property type="entry name" value="F-BOX ONLY PROTEIN 28"/>
    <property type="match status" value="1"/>
</dbReference>
<evidence type="ECO:0000313" key="3">
    <source>
        <dbReference type="Proteomes" id="UP001476798"/>
    </source>
</evidence>
<evidence type="ECO:0000256" key="1">
    <source>
        <dbReference type="SAM" id="Phobius"/>
    </source>
</evidence>
<gene>
    <name evidence="2" type="ORF">GOODEAATRI_030512</name>
</gene>
<reference evidence="2 3" key="1">
    <citation type="submission" date="2021-06" db="EMBL/GenBank/DDBJ databases">
        <authorList>
            <person name="Palmer J.M."/>
        </authorList>
    </citation>
    <scope>NUCLEOTIDE SEQUENCE [LARGE SCALE GENOMIC DNA]</scope>
    <source>
        <strain evidence="2 3">GA_2019</strain>
        <tissue evidence="2">Muscle</tissue>
    </source>
</reference>
<feature type="non-terminal residue" evidence="2">
    <location>
        <position position="1"/>
    </location>
</feature>
<dbReference type="PANTHER" id="PTHR13252:SF9">
    <property type="entry name" value="F-BOX ONLY PROTEIN 28"/>
    <property type="match status" value="1"/>
</dbReference>
<proteinExistence type="predicted"/>
<accession>A0ABV0NGI2</accession>
<comment type="caution">
    <text evidence="2">The sequence shown here is derived from an EMBL/GenBank/DDBJ whole genome shotgun (WGS) entry which is preliminary data.</text>
</comment>
<dbReference type="InterPro" id="IPR039719">
    <property type="entry name" value="FBXO28"/>
</dbReference>
<keyword evidence="1" id="KW-0812">Transmembrane</keyword>
<protein>
    <submittedName>
        <fullName evidence="2">Uncharacterized protein</fullName>
    </submittedName>
</protein>
<name>A0ABV0NGI2_9TELE</name>
<feature type="transmembrane region" description="Helical" evidence="1">
    <location>
        <begin position="63"/>
        <end position="82"/>
    </location>
</feature>
<sequence>VCKRMDMICQRVLNQGFLKVERYHSLCQRQVKAQLPRLVPHCHKHLQHTPTGTVSERKVSKHFTVFFFGPSVTRFAVSLIYFY</sequence>
<evidence type="ECO:0000313" key="2">
    <source>
        <dbReference type="EMBL" id="MEQ2169979.1"/>
    </source>
</evidence>
<dbReference type="Proteomes" id="UP001476798">
    <property type="component" value="Unassembled WGS sequence"/>
</dbReference>
<organism evidence="2 3">
    <name type="scientific">Goodea atripinnis</name>
    <dbReference type="NCBI Taxonomy" id="208336"/>
    <lineage>
        <taxon>Eukaryota</taxon>
        <taxon>Metazoa</taxon>
        <taxon>Chordata</taxon>
        <taxon>Craniata</taxon>
        <taxon>Vertebrata</taxon>
        <taxon>Euteleostomi</taxon>
        <taxon>Actinopterygii</taxon>
        <taxon>Neopterygii</taxon>
        <taxon>Teleostei</taxon>
        <taxon>Neoteleostei</taxon>
        <taxon>Acanthomorphata</taxon>
        <taxon>Ovalentaria</taxon>
        <taxon>Atherinomorphae</taxon>
        <taxon>Cyprinodontiformes</taxon>
        <taxon>Goodeidae</taxon>
        <taxon>Goodea</taxon>
    </lineage>
</organism>